<accession>F2L0S3</accession>
<dbReference type="Gene3D" id="3.40.1210.10">
    <property type="entry name" value="Survival protein SurE-like phosphatase/nucleotidase"/>
    <property type="match status" value="1"/>
</dbReference>
<keyword evidence="7" id="KW-1185">Reference proteome</keyword>
<feature type="binding site" evidence="4">
    <location>
        <position position="8"/>
    </location>
    <ligand>
        <name>a divalent metal cation</name>
        <dbReference type="ChEBI" id="CHEBI:60240"/>
    </ligand>
</feature>
<dbReference type="eggNOG" id="arCOG02303">
    <property type="taxonomic scope" value="Archaea"/>
</dbReference>
<comment type="similarity">
    <text evidence="1 4">Belongs to the SurE nucleotidase family.</text>
</comment>
<dbReference type="Proteomes" id="UP000008138">
    <property type="component" value="Chromosome"/>
</dbReference>
<name>F2L0S3_THEU7</name>
<dbReference type="Pfam" id="PF01975">
    <property type="entry name" value="SurE"/>
    <property type="match status" value="1"/>
</dbReference>
<dbReference type="GO" id="GO:0046872">
    <property type="term" value="F:metal ion binding"/>
    <property type="evidence" value="ECO:0007669"/>
    <property type="project" value="UniProtKB-UniRule"/>
</dbReference>
<dbReference type="HAMAP" id="MF_00060">
    <property type="entry name" value="SurE"/>
    <property type="match status" value="1"/>
</dbReference>
<dbReference type="SUPFAM" id="SSF64167">
    <property type="entry name" value="SurE-like"/>
    <property type="match status" value="1"/>
</dbReference>
<evidence type="ECO:0000256" key="4">
    <source>
        <dbReference type="HAMAP-Rule" id="MF_00060"/>
    </source>
</evidence>
<dbReference type="GO" id="GO:0008253">
    <property type="term" value="F:5'-nucleotidase activity"/>
    <property type="evidence" value="ECO:0007669"/>
    <property type="project" value="UniProtKB-UniRule"/>
</dbReference>
<feature type="binding site" evidence="4">
    <location>
        <position position="90"/>
    </location>
    <ligand>
        <name>a divalent metal cation</name>
        <dbReference type="ChEBI" id="CHEBI:60240"/>
    </ligand>
</feature>
<keyword evidence="4" id="KW-0547">Nucleotide-binding</keyword>
<dbReference type="NCBIfam" id="TIGR00087">
    <property type="entry name" value="surE"/>
    <property type="match status" value="1"/>
</dbReference>
<dbReference type="InterPro" id="IPR036523">
    <property type="entry name" value="SurE-like_sf"/>
</dbReference>
<dbReference type="AlphaFoldDB" id="F2L0S3"/>
<comment type="function">
    <text evidence="4">Nucleotidase that shows phosphatase activity on nucleoside 5'-monophosphates.</text>
</comment>
<dbReference type="STRING" id="999630.TUZN_1262"/>
<dbReference type="OrthoDB" id="26873at2157"/>
<comment type="subcellular location">
    <subcellularLocation>
        <location evidence="4">Cytoplasm</location>
    </subcellularLocation>
</comment>
<dbReference type="GeneID" id="10360789"/>
<evidence type="ECO:0000313" key="7">
    <source>
        <dbReference type="Proteomes" id="UP000008138"/>
    </source>
</evidence>
<keyword evidence="4" id="KW-0963">Cytoplasm</keyword>
<reference key="2">
    <citation type="submission" date="2011-03" db="EMBL/GenBank/DDBJ databases">
        <title>Complete genome sequence of the thermoacidophilic crenarchaeon Thermoproteus uzoniensis 768-20.</title>
        <authorList>
            <person name="Mardanov A.V."/>
            <person name="Gumerov V.M."/>
            <person name="Beletsky A.V."/>
            <person name="Prokofeva M.I."/>
            <person name="Bonch-Osmolovskaya E.A."/>
            <person name="Ravin N.V."/>
            <person name="Skryabin K.G."/>
        </authorList>
    </citation>
    <scope>NUCLEOTIDE SEQUENCE</scope>
    <source>
        <strain>768-20</strain>
    </source>
</reference>
<dbReference type="InterPro" id="IPR002828">
    <property type="entry name" value="SurE-like_Pase/nucleotidase"/>
</dbReference>
<evidence type="ECO:0000313" key="6">
    <source>
        <dbReference type="EMBL" id="AEA12738.1"/>
    </source>
</evidence>
<dbReference type="EC" id="3.1.3.5" evidence="4"/>
<evidence type="ECO:0000256" key="1">
    <source>
        <dbReference type="ARBA" id="ARBA00011062"/>
    </source>
</evidence>
<proteinExistence type="inferred from homology"/>
<evidence type="ECO:0000256" key="2">
    <source>
        <dbReference type="ARBA" id="ARBA00022723"/>
    </source>
</evidence>
<dbReference type="InterPro" id="IPR030048">
    <property type="entry name" value="SurE"/>
</dbReference>
<dbReference type="PANTHER" id="PTHR30457:SF0">
    <property type="entry name" value="PHOSPHATASE, PUTATIVE (AFU_ORTHOLOGUE AFUA_4G01070)-RELATED"/>
    <property type="match status" value="1"/>
</dbReference>
<evidence type="ECO:0000259" key="5">
    <source>
        <dbReference type="Pfam" id="PF01975"/>
    </source>
</evidence>
<dbReference type="RefSeq" id="WP_013680074.1">
    <property type="nucleotide sequence ID" value="NC_015315.1"/>
</dbReference>
<comment type="cofactor">
    <cofactor evidence="4">
        <name>a divalent metal cation</name>
        <dbReference type="ChEBI" id="CHEBI:60240"/>
    </cofactor>
    <text evidence="4">Binds 1 divalent metal cation per subunit.</text>
</comment>
<dbReference type="GO" id="GO:0000166">
    <property type="term" value="F:nucleotide binding"/>
    <property type="evidence" value="ECO:0007669"/>
    <property type="project" value="UniProtKB-KW"/>
</dbReference>
<dbReference type="GO" id="GO:0005737">
    <property type="term" value="C:cytoplasm"/>
    <property type="evidence" value="ECO:0007669"/>
    <property type="project" value="UniProtKB-SubCell"/>
</dbReference>
<keyword evidence="2 4" id="KW-0479">Metal-binding</keyword>
<keyword evidence="3 4" id="KW-0378">Hydrolase</keyword>
<comment type="catalytic activity">
    <reaction evidence="4">
        <text>a ribonucleoside 5'-phosphate + H2O = a ribonucleoside + phosphate</text>
        <dbReference type="Rhea" id="RHEA:12484"/>
        <dbReference type="ChEBI" id="CHEBI:15377"/>
        <dbReference type="ChEBI" id="CHEBI:18254"/>
        <dbReference type="ChEBI" id="CHEBI:43474"/>
        <dbReference type="ChEBI" id="CHEBI:58043"/>
        <dbReference type="EC" id="3.1.3.5"/>
    </reaction>
</comment>
<dbReference type="KEGG" id="tuz:TUZN_1262"/>
<gene>
    <name evidence="4" type="primary">surE</name>
    <name evidence="6" type="ordered locus">TUZN_1262</name>
</gene>
<feature type="binding site" evidence="4">
    <location>
        <position position="40"/>
    </location>
    <ligand>
        <name>a divalent metal cation</name>
        <dbReference type="ChEBI" id="CHEBI:60240"/>
    </ligand>
</feature>
<protein>
    <recommendedName>
        <fullName evidence="4">5'-nucleotidase SurE</fullName>
        <ecNumber evidence="4">3.1.3.5</ecNumber>
    </recommendedName>
    <alternativeName>
        <fullName evidence="4">Nucleoside 5'-monophosphate phosphohydrolase</fullName>
    </alternativeName>
</protein>
<feature type="domain" description="Survival protein SurE-like phosphatase/nucleotidase" evidence="5">
    <location>
        <begin position="3"/>
        <end position="162"/>
    </location>
</feature>
<feature type="binding site" evidence="4">
    <location>
        <position position="9"/>
    </location>
    <ligand>
        <name>a divalent metal cation</name>
        <dbReference type="ChEBI" id="CHEBI:60240"/>
    </ligand>
</feature>
<evidence type="ECO:0000256" key="3">
    <source>
        <dbReference type="ARBA" id="ARBA00022801"/>
    </source>
</evidence>
<dbReference type="PANTHER" id="PTHR30457">
    <property type="entry name" value="5'-NUCLEOTIDASE SURE"/>
    <property type="match status" value="1"/>
</dbReference>
<dbReference type="HOGENOM" id="CLU_045192_1_3_2"/>
<dbReference type="EMBL" id="CP002590">
    <property type="protein sequence ID" value="AEA12738.1"/>
    <property type="molecule type" value="Genomic_DNA"/>
</dbReference>
<organism evidence="6 7">
    <name type="scientific">Thermoproteus uzoniensis (strain 768-20)</name>
    <dbReference type="NCBI Taxonomy" id="999630"/>
    <lineage>
        <taxon>Archaea</taxon>
        <taxon>Thermoproteota</taxon>
        <taxon>Thermoprotei</taxon>
        <taxon>Thermoproteales</taxon>
        <taxon>Thermoproteaceae</taxon>
        <taxon>Thermoproteus</taxon>
    </lineage>
</organism>
<reference evidence="6 7" key="1">
    <citation type="journal article" date="2011" name="J. Bacteriol.">
        <title>Complete genome sequence of the thermoacidophilic crenarchaeon Thermoproteus uzoniensis 768-20.</title>
        <authorList>
            <person name="Mardanov A.V."/>
            <person name="Gumerov V.M."/>
            <person name="Beletsky A.V."/>
            <person name="Prokofeva M.I."/>
            <person name="Bonch-Osmolovskaya E.A."/>
            <person name="Ravin N.V."/>
            <person name="Skryabin K.G."/>
        </authorList>
    </citation>
    <scope>NUCLEOTIDE SEQUENCE [LARGE SCALE GENOMIC DNA]</scope>
    <source>
        <strain evidence="6 7">768-20</strain>
    </source>
</reference>
<sequence>MKIVVTNDDGPHTPVLEPLVKALEERGHAVVVVVPERQRSATGLARTYHKPLRARKVGGYYLVNGFPTDAVFLALNLIAPDAELVVSGVNIGENIGFESTYGSGTVAAAIQAGVLGRAGLAVSMEPGADLGKALSLLSAFVEALDGYRRDGLLAVSVNVPEGWSGKLASPRSLAVGLYAERLYKFVDPRGEEFYWRWGPRREEFPRDTDAYAFYAERAATAVGICADGVCQVEDLVRRTAEVMNGGR</sequence>